<evidence type="ECO:0000313" key="8">
    <source>
        <dbReference type="EMBL" id="ETN76409.1"/>
    </source>
</evidence>
<dbReference type="OMA" id="THCNEAL"/>
<feature type="compositionally biased region" description="Basic and acidic residues" evidence="7">
    <location>
        <begin position="160"/>
        <end position="179"/>
    </location>
</feature>
<keyword evidence="4" id="KW-0413">Isomerase</keyword>
<evidence type="ECO:0000256" key="5">
    <source>
        <dbReference type="ARBA" id="ARBA00029569"/>
    </source>
</evidence>
<dbReference type="EMBL" id="KI660229">
    <property type="protein sequence ID" value="ETN76409.1"/>
    <property type="molecule type" value="Genomic_DNA"/>
</dbReference>
<dbReference type="OrthoDB" id="433738at2759"/>
<organism evidence="8 9">
    <name type="scientific">Necator americanus</name>
    <name type="common">Human hookworm</name>
    <dbReference type="NCBI Taxonomy" id="51031"/>
    <lineage>
        <taxon>Eukaryota</taxon>
        <taxon>Metazoa</taxon>
        <taxon>Ecdysozoa</taxon>
        <taxon>Nematoda</taxon>
        <taxon>Chromadorea</taxon>
        <taxon>Rhabditida</taxon>
        <taxon>Rhabditina</taxon>
        <taxon>Rhabditomorpha</taxon>
        <taxon>Strongyloidea</taxon>
        <taxon>Ancylostomatidae</taxon>
        <taxon>Bunostominae</taxon>
        <taxon>Necator</taxon>
    </lineage>
</organism>
<dbReference type="Gene3D" id="1.25.40.10">
    <property type="entry name" value="Tetratricopeptide repeat domain"/>
    <property type="match status" value="1"/>
</dbReference>
<dbReference type="InterPro" id="IPR019734">
    <property type="entry name" value="TPR_rpt"/>
</dbReference>
<comment type="catalytic activity">
    <reaction evidence="1">
        <text>[protein]-peptidylproline (omega=180) = [protein]-peptidylproline (omega=0)</text>
        <dbReference type="Rhea" id="RHEA:16237"/>
        <dbReference type="Rhea" id="RHEA-COMP:10747"/>
        <dbReference type="Rhea" id="RHEA-COMP:10748"/>
        <dbReference type="ChEBI" id="CHEBI:83833"/>
        <dbReference type="ChEBI" id="CHEBI:83834"/>
        <dbReference type="EC" id="5.2.1.8"/>
    </reaction>
</comment>
<dbReference type="PANTHER" id="PTHR46512">
    <property type="entry name" value="PEPTIDYLPROLYL ISOMERASE"/>
    <property type="match status" value="1"/>
</dbReference>
<dbReference type="SUPFAM" id="SSF48452">
    <property type="entry name" value="TPR-like"/>
    <property type="match status" value="1"/>
</dbReference>
<evidence type="ECO:0000256" key="4">
    <source>
        <dbReference type="ARBA" id="ARBA00023235"/>
    </source>
</evidence>
<dbReference type="Proteomes" id="UP000053676">
    <property type="component" value="Unassembled WGS sequence"/>
</dbReference>
<dbReference type="Pfam" id="PF14559">
    <property type="entry name" value="TPR_19"/>
    <property type="match status" value="1"/>
</dbReference>
<dbReference type="InterPro" id="IPR011990">
    <property type="entry name" value="TPR-like_helical_dom_sf"/>
</dbReference>
<feature type="region of interest" description="Disordered" evidence="7">
    <location>
        <begin position="152"/>
        <end position="186"/>
    </location>
</feature>
<dbReference type="AlphaFoldDB" id="W2T4B9"/>
<keyword evidence="3" id="KW-0697">Rotamase</keyword>
<dbReference type="SMART" id="SM00028">
    <property type="entry name" value="TPR"/>
    <property type="match status" value="2"/>
</dbReference>
<dbReference type="PROSITE" id="PS50005">
    <property type="entry name" value="TPR"/>
    <property type="match status" value="1"/>
</dbReference>
<protein>
    <recommendedName>
        <fullName evidence="2">peptidylprolyl isomerase</fullName>
        <ecNumber evidence="2">5.2.1.8</ecNumber>
    </recommendedName>
    <alternativeName>
        <fullName evidence="5">Rotamase</fullName>
    </alternativeName>
</protein>
<evidence type="ECO:0000256" key="6">
    <source>
        <dbReference type="PROSITE-ProRule" id="PRU00339"/>
    </source>
</evidence>
<evidence type="ECO:0000256" key="1">
    <source>
        <dbReference type="ARBA" id="ARBA00000971"/>
    </source>
</evidence>
<gene>
    <name evidence="8" type="ORF">NECAME_11689</name>
</gene>
<name>W2T4B9_NECAM</name>
<dbReference type="GO" id="GO:0003755">
    <property type="term" value="F:peptidyl-prolyl cis-trans isomerase activity"/>
    <property type="evidence" value="ECO:0007669"/>
    <property type="project" value="UniProtKB-EC"/>
</dbReference>
<keyword evidence="9" id="KW-1185">Reference proteome</keyword>
<dbReference type="STRING" id="51031.W2T4B9"/>
<evidence type="ECO:0000313" key="9">
    <source>
        <dbReference type="Proteomes" id="UP000053676"/>
    </source>
</evidence>
<evidence type="ECO:0000256" key="7">
    <source>
        <dbReference type="SAM" id="MobiDB-lite"/>
    </source>
</evidence>
<keyword evidence="6" id="KW-0802">TPR repeat</keyword>
<sequence>MTSEKKLEEATLAKDRGTAFLRQNKLKLAFSKYKRIEDILEYERSMDPAQKKADARDDLMLAAYLNLSLTASKMGENLDCIKYCDKALEQSPNNVKALYRKAGARMAMSDLEEAKEIYEKILEIDPENKAAAQQILVVRQLMREQNERDKKRYRNLFSKISDDSEKEKPNPFEEKKEAAEPLPMKS</sequence>
<proteinExistence type="predicted"/>
<evidence type="ECO:0000256" key="3">
    <source>
        <dbReference type="ARBA" id="ARBA00023110"/>
    </source>
</evidence>
<accession>W2T4B9</accession>
<dbReference type="KEGG" id="nai:NECAME_11689"/>
<dbReference type="InterPro" id="IPR050754">
    <property type="entry name" value="FKBP4/5/8-like"/>
</dbReference>
<feature type="repeat" description="TPR" evidence="6">
    <location>
        <begin position="95"/>
        <end position="128"/>
    </location>
</feature>
<reference evidence="9" key="1">
    <citation type="journal article" date="2014" name="Nat. Genet.">
        <title>Genome of the human hookworm Necator americanus.</title>
        <authorList>
            <person name="Tang Y.T."/>
            <person name="Gao X."/>
            <person name="Rosa B.A."/>
            <person name="Abubucker S."/>
            <person name="Hallsworth-Pepin K."/>
            <person name="Martin J."/>
            <person name="Tyagi R."/>
            <person name="Heizer E."/>
            <person name="Zhang X."/>
            <person name="Bhonagiri-Palsikar V."/>
            <person name="Minx P."/>
            <person name="Warren W.C."/>
            <person name="Wang Q."/>
            <person name="Zhan B."/>
            <person name="Hotez P.J."/>
            <person name="Sternberg P.W."/>
            <person name="Dougall A."/>
            <person name="Gaze S.T."/>
            <person name="Mulvenna J."/>
            <person name="Sotillo J."/>
            <person name="Ranganathan S."/>
            <person name="Rabelo E.M."/>
            <person name="Wilson R.K."/>
            <person name="Felgner P.L."/>
            <person name="Bethony J."/>
            <person name="Hawdon J.M."/>
            <person name="Gasser R.B."/>
            <person name="Loukas A."/>
            <person name="Mitreva M."/>
        </authorList>
    </citation>
    <scope>NUCLEOTIDE SEQUENCE [LARGE SCALE GENOMIC DNA]</scope>
</reference>
<evidence type="ECO:0000256" key="2">
    <source>
        <dbReference type="ARBA" id="ARBA00013194"/>
    </source>
</evidence>
<dbReference type="EC" id="5.2.1.8" evidence="2"/>
<dbReference type="PANTHER" id="PTHR46512:SF9">
    <property type="entry name" value="PEPTIDYLPROLYL ISOMERASE"/>
    <property type="match status" value="1"/>
</dbReference>